<feature type="chain" id="PRO_5027926452" description="SCP domain-containing protein" evidence="1">
    <location>
        <begin position="24"/>
        <end position="193"/>
    </location>
</feature>
<protein>
    <recommendedName>
        <fullName evidence="2">SCP domain-containing protein</fullName>
    </recommendedName>
</protein>
<dbReference type="PROSITE" id="PS51257">
    <property type="entry name" value="PROKAR_LIPOPROTEIN"/>
    <property type="match status" value="1"/>
</dbReference>
<evidence type="ECO:0000313" key="3">
    <source>
        <dbReference type="EMBL" id="CAA6798685.1"/>
    </source>
</evidence>
<dbReference type="Gene3D" id="3.40.33.10">
    <property type="entry name" value="CAP"/>
    <property type="match status" value="1"/>
</dbReference>
<dbReference type="AlphaFoldDB" id="A0A6S6RRY5"/>
<dbReference type="Pfam" id="PF00188">
    <property type="entry name" value="CAP"/>
    <property type="match status" value="1"/>
</dbReference>
<keyword evidence="1" id="KW-0732">Signal</keyword>
<dbReference type="InterPro" id="IPR014044">
    <property type="entry name" value="CAP_dom"/>
</dbReference>
<dbReference type="PANTHER" id="PTHR31157:SF1">
    <property type="entry name" value="SCP DOMAIN-CONTAINING PROTEIN"/>
    <property type="match status" value="1"/>
</dbReference>
<dbReference type="InterPro" id="IPR035940">
    <property type="entry name" value="CAP_sf"/>
</dbReference>
<name>A0A6S6RRY5_9BACT</name>
<organism evidence="3">
    <name type="scientific">uncultured Sulfurovum sp</name>
    <dbReference type="NCBI Taxonomy" id="269237"/>
    <lineage>
        <taxon>Bacteria</taxon>
        <taxon>Pseudomonadati</taxon>
        <taxon>Campylobacterota</taxon>
        <taxon>Epsilonproteobacteria</taxon>
        <taxon>Campylobacterales</taxon>
        <taxon>Sulfurovaceae</taxon>
        <taxon>Sulfurovum</taxon>
        <taxon>environmental samples</taxon>
    </lineage>
</organism>
<feature type="domain" description="SCP" evidence="2">
    <location>
        <begin position="47"/>
        <end position="189"/>
    </location>
</feature>
<dbReference type="PANTHER" id="PTHR31157">
    <property type="entry name" value="SCP DOMAIN-CONTAINING PROTEIN"/>
    <property type="match status" value="1"/>
</dbReference>
<evidence type="ECO:0000256" key="1">
    <source>
        <dbReference type="SAM" id="SignalP"/>
    </source>
</evidence>
<reference evidence="3" key="1">
    <citation type="submission" date="2020-01" db="EMBL/GenBank/DDBJ databases">
        <authorList>
            <person name="Meier V. D."/>
            <person name="Meier V D."/>
        </authorList>
    </citation>
    <scope>NUCLEOTIDE SEQUENCE</scope>
    <source>
        <strain evidence="3">HLG_WM_MAG_03</strain>
    </source>
</reference>
<sequence length="193" mass="20762">MTHLKTLSLTFISFFFIACGGSADTAVTSATDTSYEVAEKTTQDEILNAINDARAVARDCQDGNGLVSAAPALTWNHELYASAYEHSYDLAKSDTFSHYGSGTQTDITGSNNNNTSYFNDRIKANGYVGYKTIGENIAGGQETIQEAVSAWIASPAHCTNLMNADFKEIGVAVVTDSSSKYGIYWTQSFGAKK</sequence>
<dbReference type="EMBL" id="CACVAR010000015">
    <property type="protein sequence ID" value="CAA6798685.1"/>
    <property type="molecule type" value="Genomic_DNA"/>
</dbReference>
<feature type="signal peptide" evidence="1">
    <location>
        <begin position="1"/>
        <end position="23"/>
    </location>
</feature>
<evidence type="ECO:0000259" key="2">
    <source>
        <dbReference type="Pfam" id="PF00188"/>
    </source>
</evidence>
<dbReference type="SUPFAM" id="SSF55797">
    <property type="entry name" value="PR-1-like"/>
    <property type="match status" value="1"/>
</dbReference>
<proteinExistence type="predicted"/>
<gene>
    <name evidence="3" type="ORF">HELGO_WM28240</name>
</gene>
<dbReference type="CDD" id="cd05379">
    <property type="entry name" value="CAP_bacterial"/>
    <property type="match status" value="1"/>
</dbReference>
<accession>A0A6S6RRY5</accession>